<dbReference type="PANTHER" id="PTHR43598:SF1">
    <property type="entry name" value="FORMATE DEHYDROGENASE-O MAJOR SUBUNIT"/>
    <property type="match status" value="1"/>
</dbReference>
<dbReference type="GO" id="GO:0016491">
    <property type="term" value="F:oxidoreductase activity"/>
    <property type="evidence" value="ECO:0007669"/>
    <property type="project" value="UniProtKB-KW"/>
</dbReference>
<gene>
    <name evidence="11" type="ORF">SAMN02746041_01239</name>
</gene>
<dbReference type="AlphaFoldDB" id="A0A1W1XCE5"/>
<accession>A0A1W1XCE5</accession>
<sequence length="193" mass="21605">MKLTRRDFLKISSAATAGLALGGCTTMGFNMQPVQEQAWRLRTQDAKETPTICCYCAVGCGILCHTDKRTGKVIYTEGDADHPINRGALCAKGAATYQVAQNDKRMTKVLYRAPYSTQWEEKSWDWALRQIAKRVKDSRDKSFTRKNAKGQVVNRCDGIASVGSAALDNEECWIYQAMLRAMGLVYIEHQARI</sequence>
<keyword evidence="8" id="KW-0408">Iron</keyword>
<dbReference type="SUPFAM" id="SSF53706">
    <property type="entry name" value="Formate dehydrogenase/DMSO reductase, domains 1-3"/>
    <property type="match status" value="1"/>
</dbReference>
<keyword evidence="12" id="KW-1185">Reference proteome</keyword>
<evidence type="ECO:0000259" key="10">
    <source>
        <dbReference type="PROSITE" id="PS51669"/>
    </source>
</evidence>
<evidence type="ECO:0000256" key="6">
    <source>
        <dbReference type="ARBA" id="ARBA00022723"/>
    </source>
</evidence>
<organism evidence="11 12">
    <name type="scientific">Desulfacinum hydrothermale DSM 13146</name>
    <dbReference type="NCBI Taxonomy" id="1121390"/>
    <lineage>
        <taxon>Bacteria</taxon>
        <taxon>Pseudomonadati</taxon>
        <taxon>Thermodesulfobacteriota</taxon>
        <taxon>Syntrophobacteria</taxon>
        <taxon>Syntrophobacterales</taxon>
        <taxon>Syntrophobacteraceae</taxon>
        <taxon>Desulfacinum</taxon>
    </lineage>
</organism>
<keyword evidence="6" id="KW-0479">Metal-binding</keyword>
<evidence type="ECO:0000256" key="5">
    <source>
        <dbReference type="ARBA" id="ARBA00022485"/>
    </source>
</evidence>
<evidence type="ECO:0000313" key="11">
    <source>
        <dbReference type="EMBL" id="SMC21626.1"/>
    </source>
</evidence>
<evidence type="ECO:0000256" key="7">
    <source>
        <dbReference type="ARBA" id="ARBA00023002"/>
    </source>
</evidence>
<dbReference type="GO" id="GO:0051539">
    <property type="term" value="F:4 iron, 4 sulfur cluster binding"/>
    <property type="evidence" value="ECO:0007669"/>
    <property type="project" value="UniProtKB-KW"/>
</dbReference>
<comment type="cofactor">
    <cofactor evidence="1">
        <name>[4Fe-4S] cluster</name>
        <dbReference type="ChEBI" id="CHEBI:49883"/>
    </cofactor>
</comment>
<dbReference type="GO" id="GO:0030313">
    <property type="term" value="C:cell envelope"/>
    <property type="evidence" value="ECO:0007669"/>
    <property type="project" value="UniProtKB-SubCell"/>
</dbReference>
<keyword evidence="9" id="KW-0411">Iron-sulfur</keyword>
<proteinExistence type="inferred from homology"/>
<comment type="similarity">
    <text evidence="3">Belongs to the prokaryotic molybdopterin-containing oxidoreductase family.</text>
</comment>
<evidence type="ECO:0000256" key="2">
    <source>
        <dbReference type="ARBA" id="ARBA00004196"/>
    </source>
</evidence>
<dbReference type="InterPro" id="IPR006311">
    <property type="entry name" value="TAT_signal"/>
</dbReference>
<dbReference type="EMBL" id="FWXF01000005">
    <property type="protein sequence ID" value="SMC21626.1"/>
    <property type="molecule type" value="Genomic_DNA"/>
</dbReference>
<dbReference type="SMART" id="SM00926">
    <property type="entry name" value="Molybdop_Fe4S4"/>
    <property type="match status" value="1"/>
</dbReference>
<keyword evidence="5" id="KW-0004">4Fe-4S</keyword>
<keyword evidence="7" id="KW-0560">Oxidoreductase</keyword>
<name>A0A1W1XCE5_9BACT</name>
<evidence type="ECO:0000313" key="12">
    <source>
        <dbReference type="Proteomes" id="UP000192783"/>
    </source>
</evidence>
<dbReference type="PROSITE" id="PS51257">
    <property type="entry name" value="PROKAR_LIPOPROTEIN"/>
    <property type="match status" value="1"/>
</dbReference>
<dbReference type="PANTHER" id="PTHR43598">
    <property type="entry name" value="TUNGSTEN-CONTAINING FORMYLMETHANOFURAN DEHYDROGENASE 2 SUBUNIT B"/>
    <property type="match status" value="1"/>
</dbReference>
<evidence type="ECO:0000256" key="1">
    <source>
        <dbReference type="ARBA" id="ARBA00001966"/>
    </source>
</evidence>
<dbReference type="InterPro" id="IPR006963">
    <property type="entry name" value="Mopterin_OxRdtase_4Fe-4S_dom"/>
</dbReference>
<dbReference type="GO" id="GO:0030151">
    <property type="term" value="F:molybdenum ion binding"/>
    <property type="evidence" value="ECO:0007669"/>
    <property type="project" value="TreeGrafter"/>
</dbReference>
<protein>
    <submittedName>
        <fullName evidence="11">Formate dehydrogenase major subunit</fullName>
    </submittedName>
</protein>
<dbReference type="Gene3D" id="3.40.50.740">
    <property type="match status" value="1"/>
</dbReference>
<dbReference type="Gene3D" id="2.20.25.90">
    <property type="entry name" value="ADC-like domains"/>
    <property type="match status" value="1"/>
</dbReference>
<comment type="subunit">
    <text evidence="4">Heterodimer of a large and a small subunit.</text>
</comment>
<evidence type="ECO:0000256" key="4">
    <source>
        <dbReference type="ARBA" id="ARBA00011771"/>
    </source>
</evidence>
<feature type="domain" description="4Fe-4S Mo/W bis-MGD-type" evidence="10">
    <location>
        <begin position="46"/>
        <end position="104"/>
    </location>
</feature>
<evidence type="ECO:0000256" key="9">
    <source>
        <dbReference type="ARBA" id="ARBA00023014"/>
    </source>
</evidence>
<evidence type="ECO:0000256" key="8">
    <source>
        <dbReference type="ARBA" id="ARBA00023004"/>
    </source>
</evidence>
<dbReference type="STRING" id="1121390.SAMN02746041_01239"/>
<dbReference type="InterPro" id="IPR019546">
    <property type="entry name" value="TAT_signal_bac_arc"/>
</dbReference>
<dbReference type="PROSITE" id="PS51318">
    <property type="entry name" value="TAT"/>
    <property type="match status" value="1"/>
</dbReference>
<evidence type="ECO:0000256" key="3">
    <source>
        <dbReference type="ARBA" id="ARBA00010312"/>
    </source>
</evidence>
<dbReference type="PROSITE" id="PS51669">
    <property type="entry name" value="4FE4S_MOW_BIS_MGD"/>
    <property type="match status" value="1"/>
</dbReference>
<dbReference type="Proteomes" id="UP000192783">
    <property type="component" value="Unassembled WGS sequence"/>
</dbReference>
<dbReference type="NCBIfam" id="TIGR01409">
    <property type="entry name" value="TAT_signal_seq"/>
    <property type="match status" value="1"/>
</dbReference>
<comment type="subcellular location">
    <subcellularLocation>
        <location evidence="2">Cell envelope</location>
    </subcellularLocation>
</comment>
<dbReference type="Pfam" id="PF04879">
    <property type="entry name" value="Molybdop_Fe4S4"/>
    <property type="match status" value="1"/>
</dbReference>
<dbReference type="Pfam" id="PF10518">
    <property type="entry name" value="TAT_signal"/>
    <property type="match status" value="1"/>
</dbReference>
<reference evidence="11 12" key="1">
    <citation type="submission" date="2017-04" db="EMBL/GenBank/DDBJ databases">
        <authorList>
            <person name="Afonso C.L."/>
            <person name="Miller P.J."/>
            <person name="Scott M.A."/>
            <person name="Spackman E."/>
            <person name="Goraichik I."/>
            <person name="Dimitrov K.M."/>
            <person name="Suarez D.L."/>
            <person name="Swayne D.E."/>
        </authorList>
    </citation>
    <scope>NUCLEOTIDE SEQUENCE [LARGE SCALE GENOMIC DNA]</scope>
    <source>
        <strain evidence="11 12">DSM 13146</strain>
    </source>
</reference>
<dbReference type="GO" id="GO:0009055">
    <property type="term" value="F:electron transfer activity"/>
    <property type="evidence" value="ECO:0007669"/>
    <property type="project" value="TreeGrafter"/>
</dbReference>
<dbReference type="GO" id="GO:0009061">
    <property type="term" value="P:anaerobic respiration"/>
    <property type="evidence" value="ECO:0007669"/>
    <property type="project" value="TreeGrafter"/>
</dbReference>